<evidence type="ECO:0000256" key="6">
    <source>
        <dbReference type="ARBA" id="ARBA00023002"/>
    </source>
</evidence>
<comment type="function">
    <text evidence="1">Catalyzes the reversible oxidation of 3-phospho-D-glycerate to 3-phosphonooxypyruvate, the first step of the phosphorylated L-serine biosynthesis pathway. Also catalyzes the reversible oxidation of 2-hydroxyglutarate to 2-oxoglutarate.</text>
</comment>
<dbReference type="SUPFAM" id="SSF52283">
    <property type="entry name" value="Formate/glycerate dehydrogenase catalytic domain-like"/>
    <property type="match status" value="1"/>
</dbReference>
<comment type="catalytic activity">
    <reaction evidence="10 11">
        <text>(2R)-3-phosphoglycerate + NAD(+) = 3-phosphooxypyruvate + NADH + H(+)</text>
        <dbReference type="Rhea" id="RHEA:12641"/>
        <dbReference type="ChEBI" id="CHEBI:15378"/>
        <dbReference type="ChEBI" id="CHEBI:18110"/>
        <dbReference type="ChEBI" id="CHEBI:57540"/>
        <dbReference type="ChEBI" id="CHEBI:57945"/>
        <dbReference type="ChEBI" id="CHEBI:58272"/>
        <dbReference type="EC" id="1.1.1.95"/>
    </reaction>
</comment>
<dbReference type="SUPFAM" id="SSF51735">
    <property type="entry name" value="NAD(P)-binding Rossmann-fold domains"/>
    <property type="match status" value="1"/>
</dbReference>
<dbReference type="InterPro" id="IPR045865">
    <property type="entry name" value="ACT-like_dom_sf"/>
</dbReference>
<dbReference type="PROSITE" id="PS00065">
    <property type="entry name" value="D_2_HYDROXYACID_DH_1"/>
    <property type="match status" value="1"/>
</dbReference>
<dbReference type="GO" id="GO:0006564">
    <property type="term" value="P:L-serine biosynthetic process"/>
    <property type="evidence" value="ECO:0007669"/>
    <property type="project" value="UniProtKB-UniRule"/>
</dbReference>
<protein>
    <recommendedName>
        <fullName evidence="4 11">D-3-phosphoglycerate dehydrogenase</fullName>
        <ecNumber evidence="11">1.1.1.95</ecNumber>
    </recommendedName>
</protein>
<proteinExistence type="inferred from homology"/>
<dbReference type="SUPFAM" id="SSF55021">
    <property type="entry name" value="ACT-like"/>
    <property type="match status" value="1"/>
</dbReference>
<dbReference type="GO" id="GO:0051287">
    <property type="term" value="F:NAD binding"/>
    <property type="evidence" value="ECO:0007669"/>
    <property type="project" value="UniProtKB-UniRule"/>
</dbReference>
<gene>
    <name evidence="13" type="ORF">SAMN02745221_01967</name>
</gene>
<dbReference type="GO" id="GO:0004617">
    <property type="term" value="F:phosphoglycerate dehydrogenase activity"/>
    <property type="evidence" value="ECO:0007669"/>
    <property type="project" value="UniProtKB-UniRule"/>
</dbReference>
<dbReference type="Gene3D" id="3.40.50.720">
    <property type="entry name" value="NAD(P)-binding Rossmann-like Domain"/>
    <property type="match status" value="2"/>
</dbReference>
<dbReference type="InterPro" id="IPR036291">
    <property type="entry name" value="NAD(P)-bd_dom_sf"/>
</dbReference>
<dbReference type="CDD" id="cd04902">
    <property type="entry name" value="ACT_3PGDH-xct"/>
    <property type="match status" value="1"/>
</dbReference>
<accession>A0A1M5R8W0</accession>
<comment type="similarity">
    <text evidence="3 11">Belongs to the D-isomer specific 2-hydroxyacid dehydrogenase family.</text>
</comment>
<keyword evidence="6 11" id="KW-0560">Oxidoreductase</keyword>
<evidence type="ECO:0000313" key="13">
    <source>
        <dbReference type="EMBL" id="SHH22792.1"/>
    </source>
</evidence>
<evidence type="ECO:0000313" key="14">
    <source>
        <dbReference type="Proteomes" id="UP000242329"/>
    </source>
</evidence>
<dbReference type="SUPFAM" id="SSF143548">
    <property type="entry name" value="Serine metabolism enzymes domain"/>
    <property type="match status" value="1"/>
</dbReference>
<evidence type="ECO:0000256" key="9">
    <source>
        <dbReference type="ARBA" id="ARBA00048126"/>
    </source>
</evidence>
<dbReference type="NCBIfam" id="TIGR01327">
    <property type="entry name" value="PGDH"/>
    <property type="match status" value="1"/>
</dbReference>
<dbReference type="InterPro" id="IPR029009">
    <property type="entry name" value="ASB_dom_sf"/>
</dbReference>
<dbReference type="Proteomes" id="UP000242329">
    <property type="component" value="Unassembled WGS sequence"/>
</dbReference>
<dbReference type="InterPro" id="IPR045626">
    <property type="entry name" value="PGDH_ASB_dom"/>
</dbReference>
<dbReference type="InterPro" id="IPR002912">
    <property type="entry name" value="ACT_dom"/>
</dbReference>
<reference evidence="14" key="1">
    <citation type="submission" date="2016-11" db="EMBL/GenBank/DDBJ databases">
        <authorList>
            <person name="Varghese N."/>
            <person name="Submissions S."/>
        </authorList>
    </citation>
    <scope>NUCLEOTIDE SEQUENCE [LARGE SCALE GENOMIC DNA]</scope>
    <source>
        <strain evidence="14">DSM 11003</strain>
    </source>
</reference>
<dbReference type="OrthoDB" id="9805416at2"/>
<dbReference type="Gene3D" id="3.30.1330.90">
    <property type="entry name" value="D-3-phosphoglycerate dehydrogenase, domain 3"/>
    <property type="match status" value="1"/>
</dbReference>
<dbReference type="FunFam" id="3.40.50.720:FF:000021">
    <property type="entry name" value="D-3-phosphoglycerate dehydrogenase"/>
    <property type="match status" value="1"/>
</dbReference>
<dbReference type="EMBL" id="FQWY01000045">
    <property type="protein sequence ID" value="SHH22792.1"/>
    <property type="molecule type" value="Genomic_DNA"/>
</dbReference>
<sequence>MERKKVLISERIAEEGVEILKRELDVDYRDGISREELLSIIDRYDALIVRSVTRVDEELIQRGKRLKIVGRAGNGVDNIDVDVCTRYGVIVANTPDSNTISAAEQTIALMLAGARKTAWANNYLKSGVWDRKPFRGIELYGKTVGIVGLGRIGSMVATRLKAFNMRVIAYDPYIADERFERFGAEKKETLEELMREADIITVHTPRNEETMHMIDEKMLSLAKDGVGIVNCARGGIIKETAIIAGLESGKIAFAGLDVFEKEPITDSPLFKFNNVVVTPHLGADTYEAQKRVGEDIALQVIKALRGEIVPNVVNLPTMLKEELDYLKPYITLAEKMGSIYYQLERTPISRIDVTYSGPITKNETEILTIALLKGLLSPVMEEKVNYVNARLLAQDRGIKIYEHREEQTNKRYKNLINVKIFTNRCALDITGTISRAKNPILVEINGYETETDLEGLVLIVENEDRPRVIGPFATILGDHGINIASMKVARRNKGEKAVMLINVDNEVSEELMDILAKSDGIMSRPKLLRF</sequence>
<dbReference type="Pfam" id="PF01842">
    <property type="entry name" value="ACT"/>
    <property type="match status" value="1"/>
</dbReference>
<dbReference type="UniPathway" id="UPA00135">
    <property type="reaction ID" value="UER00196"/>
</dbReference>
<evidence type="ECO:0000256" key="3">
    <source>
        <dbReference type="ARBA" id="ARBA00005854"/>
    </source>
</evidence>
<dbReference type="InterPro" id="IPR006236">
    <property type="entry name" value="PGDH"/>
</dbReference>
<evidence type="ECO:0000259" key="12">
    <source>
        <dbReference type="PROSITE" id="PS51671"/>
    </source>
</evidence>
<keyword evidence="8 11" id="KW-0718">Serine biosynthesis</keyword>
<dbReference type="Pfam" id="PF00389">
    <property type="entry name" value="2-Hacid_dh"/>
    <property type="match status" value="1"/>
</dbReference>
<dbReference type="InterPro" id="IPR050857">
    <property type="entry name" value="D-2-hydroxyacid_DH"/>
</dbReference>
<dbReference type="RefSeq" id="WP_073093314.1">
    <property type="nucleotide sequence ID" value="NZ_FQWY01000045.1"/>
</dbReference>
<dbReference type="PANTHER" id="PTHR42789">
    <property type="entry name" value="D-ISOMER SPECIFIC 2-HYDROXYACID DEHYDROGENASE FAMILY PROTEIN (AFU_ORTHOLOGUE AFUA_6G10090)"/>
    <property type="match status" value="1"/>
</dbReference>
<evidence type="ECO:0000256" key="5">
    <source>
        <dbReference type="ARBA" id="ARBA00022605"/>
    </source>
</evidence>
<dbReference type="InterPro" id="IPR006140">
    <property type="entry name" value="D-isomer_DH_NAD-bd"/>
</dbReference>
<name>A0A1M5R8W0_9FIRM</name>
<keyword evidence="14" id="KW-1185">Reference proteome</keyword>
<dbReference type="CDD" id="cd12173">
    <property type="entry name" value="PGDH_4"/>
    <property type="match status" value="1"/>
</dbReference>
<evidence type="ECO:0000256" key="11">
    <source>
        <dbReference type="RuleBase" id="RU363003"/>
    </source>
</evidence>
<comment type="pathway">
    <text evidence="2 11">Amino-acid biosynthesis; L-serine biosynthesis; L-serine from 3-phospho-D-glycerate: step 1/3.</text>
</comment>
<dbReference type="Pfam" id="PF19304">
    <property type="entry name" value="PGDH_inter"/>
    <property type="match status" value="1"/>
</dbReference>
<evidence type="ECO:0000256" key="8">
    <source>
        <dbReference type="ARBA" id="ARBA00023299"/>
    </source>
</evidence>
<evidence type="ECO:0000256" key="7">
    <source>
        <dbReference type="ARBA" id="ARBA00023027"/>
    </source>
</evidence>
<organism evidence="13 14">
    <name type="scientific">Thermosyntropha lipolytica DSM 11003</name>
    <dbReference type="NCBI Taxonomy" id="1123382"/>
    <lineage>
        <taxon>Bacteria</taxon>
        <taxon>Bacillati</taxon>
        <taxon>Bacillota</taxon>
        <taxon>Clostridia</taxon>
        <taxon>Eubacteriales</taxon>
        <taxon>Syntrophomonadaceae</taxon>
        <taxon>Thermosyntropha</taxon>
    </lineage>
</organism>
<dbReference type="PROSITE" id="PS51671">
    <property type="entry name" value="ACT"/>
    <property type="match status" value="1"/>
</dbReference>
<dbReference type="EC" id="1.1.1.95" evidence="11"/>
<dbReference type="Gene3D" id="3.30.70.260">
    <property type="match status" value="1"/>
</dbReference>
<dbReference type="Pfam" id="PF02826">
    <property type="entry name" value="2-Hacid_dh_C"/>
    <property type="match status" value="1"/>
</dbReference>
<comment type="catalytic activity">
    <reaction evidence="9">
        <text>(R)-2-hydroxyglutarate + NAD(+) = 2-oxoglutarate + NADH + H(+)</text>
        <dbReference type="Rhea" id="RHEA:49612"/>
        <dbReference type="ChEBI" id="CHEBI:15378"/>
        <dbReference type="ChEBI" id="CHEBI:15801"/>
        <dbReference type="ChEBI" id="CHEBI:16810"/>
        <dbReference type="ChEBI" id="CHEBI:57540"/>
        <dbReference type="ChEBI" id="CHEBI:57945"/>
        <dbReference type="EC" id="1.1.1.399"/>
    </reaction>
</comment>
<keyword evidence="5 11" id="KW-0028">Amino-acid biosynthesis</keyword>
<keyword evidence="7 11" id="KW-0520">NAD</keyword>
<dbReference type="FunFam" id="3.30.1330.90:FF:000003">
    <property type="entry name" value="D-3-phosphoglycerate dehydrogenase"/>
    <property type="match status" value="1"/>
</dbReference>
<evidence type="ECO:0000256" key="1">
    <source>
        <dbReference type="ARBA" id="ARBA00003800"/>
    </source>
</evidence>
<dbReference type="AlphaFoldDB" id="A0A1M5R8W0"/>
<evidence type="ECO:0000256" key="2">
    <source>
        <dbReference type="ARBA" id="ARBA00005216"/>
    </source>
</evidence>
<dbReference type="STRING" id="1123382.SAMN02745221_01967"/>
<feature type="domain" description="ACT" evidence="12">
    <location>
        <begin position="457"/>
        <end position="530"/>
    </location>
</feature>
<dbReference type="InterPro" id="IPR029752">
    <property type="entry name" value="D-isomer_DH_CS1"/>
</dbReference>
<evidence type="ECO:0000256" key="10">
    <source>
        <dbReference type="ARBA" id="ARBA00048731"/>
    </source>
</evidence>
<evidence type="ECO:0000256" key="4">
    <source>
        <dbReference type="ARBA" id="ARBA00021582"/>
    </source>
</evidence>
<dbReference type="PANTHER" id="PTHR42789:SF1">
    <property type="entry name" value="D-ISOMER SPECIFIC 2-HYDROXYACID DEHYDROGENASE FAMILY PROTEIN (AFU_ORTHOLOGUE AFUA_6G10090)"/>
    <property type="match status" value="1"/>
</dbReference>
<dbReference type="InterPro" id="IPR006139">
    <property type="entry name" value="D-isomer_2_OHA_DH_cat_dom"/>
</dbReference>